<keyword evidence="1" id="KW-0802">TPR repeat</keyword>
<dbReference type="PROSITE" id="PS50005">
    <property type="entry name" value="TPR"/>
    <property type="match status" value="1"/>
</dbReference>
<dbReference type="InterPro" id="IPR011990">
    <property type="entry name" value="TPR-like_helical_dom_sf"/>
</dbReference>
<evidence type="ECO:0000256" key="2">
    <source>
        <dbReference type="SAM" id="SignalP"/>
    </source>
</evidence>
<keyword evidence="4" id="KW-1185">Reference proteome</keyword>
<feature type="repeat" description="TPR" evidence="1">
    <location>
        <begin position="19"/>
        <end position="52"/>
    </location>
</feature>
<dbReference type="PANTHER" id="PTHR12558">
    <property type="entry name" value="CELL DIVISION CYCLE 16,23,27"/>
    <property type="match status" value="1"/>
</dbReference>
<dbReference type="Gene3D" id="1.25.40.10">
    <property type="entry name" value="Tetratricopeptide repeat domain"/>
    <property type="match status" value="2"/>
</dbReference>
<reference evidence="3" key="1">
    <citation type="submission" date="2018-05" db="EMBL/GenBank/DDBJ databases">
        <title>Algibacter marinivivus sp. nov., isolated from sample around a algae.</title>
        <authorList>
            <person name="Zhong X."/>
        </authorList>
    </citation>
    <scope>NUCLEOTIDE SEQUENCE [LARGE SCALE GENOMIC DNA]</scope>
    <source>
        <strain evidence="3">ZY111</strain>
    </source>
</reference>
<sequence>MPFKKYLLLLVLSVSTFIYAQNMQEGFTYLETGKYQEAESFFETILKDYPDNKTAKLCYGRALGLQGASEKAVTIFTDLLKLYPNDFEIKLNYAESLLWDKNYSDAKAFYENLIKEDDKSFPALLGYANSLSNLKIYDDALVYVNKALEVLPGNPNALTSKKYIYLGYAYQNQQAQNYEEAERLLKENLDLFKDDKDTLLNLANLYLIAGEFDNAETTYNTIANTPENKTVALNGLALVKHLKGKEKEALNISEEAYNTISNLNDATLIQQTKERYIQALIWNKKYKDAQVLIDTLHKAEPNENWILALRATLNIYKSDFKKSVADYNRILENDSSSFDGNLGKANALKALGKYDEAYQSAENTLTFYDKQKDATNFITSLNTSFTPFWETKASYSFDNGDNKAFAVQTNIEFPTSTKFKWLARYGYRTTTNKVTNFDATSNDFSLGLAYQILPNITFKGTAGVTSAKANTSNYTQLVTDLALNIKPFKLQVLDIGYKSEIQSFNAELLDREIVMNNLYANYNLSTNFNLGWFTQYFYTWQNDDNARNLLFTSLYYNILAKPALKAGLNYQYITFKNQVPTIYFSPEQFNAAEVFVNIIKDEAITKPKAWFYELTAATGLQYIEDDTSQSTYRIQGKLGYKFTERALLNLYGTRSNIASATAAGFTFNEIGLQFKWYLCEFPGFRE</sequence>
<dbReference type="InterPro" id="IPR019734">
    <property type="entry name" value="TPR_rpt"/>
</dbReference>
<accession>A0A2U2X2I5</accession>
<dbReference type="Pfam" id="PF14559">
    <property type="entry name" value="TPR_19"/>
    <property type="match status" value="2"/>
</dbReference>
<dbReference type="OrthoDB" id="919555at2"/>
<evidence type="ECO:0000256" key="1">
    <source>
        <dbReference type="PROSITE-ProRule" id="PRU00339"/>
    </source>
</evidence>
<proteinExistence type="predicted"/>
<organism evidence="3 4">
    <name type="scientific">Algibacter marinivivus</name>
    <dbReference type="NCBI Taxonomy" id="2100723"/>
    <lineage>
        <taxon>Bacteria</taxon>
        <taxon>Pseudomonadati</taxon>
        <taxon>Bacteroidota</taxon>
        <taxon>Flavobacteriia</taxon>
        <taxon>Flavobacteriales</taxon>
        <taxon>Flavobacteriaceae</taxon>
        <taxon>Algibacter</taxon>
    </lineage>
</organism>
<dbReference type="SMART" id="SM00028">
    <property type="entry name" value="TPR"/>
    <property type="match status" value="9"/>
</dbReference>
<feature type="chain" id="PRO_5015576522" evidence="2">
    <location>
        <begin position="21"/>
        <end position="686"/>
    </location>
</feature>
<dbReference type="SUPFAM" id="SSF48452">
    <property type="entry name" value="TPR-like"/>
    <property type="match status" value="2"/>
</dbReference>
<comment type="caution">
    <text evidence="3">The sequence shown here is derived from an EMBL/GenBank/DDBJ whole genome shotgun (WGS) entry which is preliminary data.</text>
</comment>
<dbReference type="RefSeq" id="WP_109353346.1">
    <property type="nucleotide sequence ID" value="NZ_QFRI01000003.1"/>
</dbReference>
<protein>
    <submittedName>
        <fullName evidence="3">Uncharacterized protein</fullName>
    </submittedName>
</protein>
<keyword evidence="2" id="KW-0732">Signal</keyword>
<dbReference type="Proteomes" id="UP000245375">
    <property type="component" value="Unassembled WGS sequence"/>
</dbReference>
<name>A0A2U2X2I5_9FLAO</name>
<dbReference type="AlphaFoldDB" id="A0A2U2X2I5"/>
<reference evidence="3" key="2">
    <citation type="submission" date="2018-05" db="EMBL/GenBank/DDBJ databases">
        <authorList>
            <person name="Lanie J.A."/>
            <person name="Ng W.-L."/>
            <person name="Kazmierczak K.M."/>
            <person name="Andrzejewski T.M."/>
            <person name="Davidsen T.M."/>
            <person name="Wayne K.J."/>
            <person name="Tettelin H."/>
            <person name="Glass J.I."/>
            <person name="Rusch D."/>
            <person name="Podicherti R."/>
            <person name="Tsui H.-C.T."/>
            <person name="Winkler M.E."/>
        </authorList>
    </citation>
    <scope>NUCLEOTIDE SEQUENCE [LARGE SCALE GENOMIC DNA]</scope>
    <source>
        <strain evidence="3">ZY111</strain>
    </source>
</reference>
<evidence type="ECO:0000313" key="4">
    <source>
        <dbReference type="Proteomes" id="UP000245375"/>
    </source>
</evidence>
<evidence type="ECO:0000313" key="3">
    <source>
        <dbReference type="EMBL" id="PWH82006.1"/>
    </source>
</evidence>
<dbReference type="EMBL" id="QFRI01000003">
    <property type="protein sequence ID" value="PWH82006.1"/>
    <property type="molecule type" value="Genomic_DNA"/>
</dbReference>
<feature type="signal peptide" evidence="2">
    <location>
        <begin position="1"/>
        <end position="20"/>
    </location>
</feature>
<gene>
    <name evidence="3" type="ORF">DIS18_12120</name>
</gene>
<dbReference type="PANTHER" id="PTHR12558:SF13">
    <property type="entry name" value="CELL DIVISION CYCLE PROTEIN 27 HOMOLOG"/>
    <property type="match status" value="1"/>
</dbReference>